<dbReference type="InterPro" id="IPR011051">
    <property type="entry name" value="RmlC_Cupin_sf"/>
</dbReference>
<evidence type="ECO:0000259" key="1">
    <source>
        <dbReference type="Pfam" id="PF01050"/>
    </source>
</evidence>
<dbReference type="SUPFAM" id="SSF51182">
    <property type="entry name" value="RmlC-like cupins"/>
    <property type="match status" value="1"/>
</dbReference>
<dbReference type="InterPro" id="IPR014710">
    <property type="entry name" value="RmlC-like_jellyroll"/>
</dbReference>
<name>A0A1F7U2R1_9BACT</name>
<dbReference type="GO" id="GO:0009298">
    <property type="term" value="P:GDP-mannose biosynthetic process"/>
    <property type="evidence" value="ECO:0007669"/>
    <property type="project" value="TreeGrafter"/>
</dbReference>
<gene>
    <name evidence="2" type="ORF">A3C17_00990</name>
</gene>
<dbReference type="EMBL" id="MGDX01000004">
    <property type="protein sequence ID" value="OGL71967.1"/>
    <property type="molecule type" value="Genomic_DNA"/>
</dbReference>
<dbReference type="GO" id="GO:0004475">
    <property type="term" value="F:mannose-1-phosphate guanylyltransferase (GTP) activity"/>
    <property type="evidence" value="ECO:0007669"/>
    <property type="project" value="TreeGrafter"/>
</dbReference>
<dbReference type="CDD" id="cd02213">
    <property type="entry name" value="cupin_PMI_typeII_C"/>
    <property type="match status" value="1"/>
</dbReference>
<accession>A0A1F7U2R1</accession>
<protein>
    <recommendedName>
        <fullName evidence="1">Mannose-6-phosphate isomerase type II C-terminal domain-containing protein</fullName>
    </recommendedName>
</protein>
<dbReference type="Proteomes" id="UP000177097">
    <property type="component" value="Unassembled WGS sequence"/>
</dbReference>
<organism evidence="2 3">
    <name type="scientific">Candidatus Uhrbacteria bacterium RIFCSPHIGHO2_02_FULL_53_13</name>
    <dbReference type="NCBI Taxonomy" id="1802389"/>
    <lineage>
        <taxon>Bacteria</taxon>
        <taxon>Candidatus Uhriibacteriota</taxon>
    </lineage>
</organism>
<proteinExistence type="predicted"/>
<dbReference type="Gene3D" id="2.60.120.10">
    <property type="entry name" value="Jelly Rolls"/>
    <property type="match status" value="1"/>
</dbReference>
<reference evidence="2 3" key="1">
    <citation type="journal article" date="2016" name="Nat. Commun.">
        <title>Thousands of microbial genomes shed light on interconnected biogeochemical processes in an aquifer system.</title>
        <authorList>
            <person name="Anantharaman K."/>
            <person name="Brown C.T."/>
            <person name="Hug L.A."/>
            <person name="Sharon I."/>
            <person name="Castelle C.J."/>
            <person name="Probst A.J."/>
            <person name="Thomas B.C."/>
            <person name="Singh A."/>
            <person name="Wilkins M.J."/>
            <person name="Karaoz U."/>
            <person name="Brodie E.L."/>
            <person name="Williams K.H."/>
            <person name="Hubbard S.S."/>
            <person name="Banfield J.F."/>
        </authorList>
    </citation>
    <scope>NUCLEOTIDE SEQUENCE [LARGE SCALE GENOMIC DNA]</scope>
</reference>
<dbReference type="AlphaFoldDB" id="A0A1F7U2R1"/>
<dbReference type="Pfam" id="PF01050">
    <property type="entry name" value="MannoseP_isomer"/>
    <property type="match status" value="1"/>
</dbReference>
<dbReference type="STRING" id="1802389.A3C17_00990"/>
<feature type="domain" description="Mannose-6-phosphate isomerase type II C-terminal" evidence="1">
    <location>
        <begin position="4"/>
        <end position="108"/>
    </location>
</feature>
<evidence type="ECO:0000313" key="2">
    <source>
        <dbReference type="EMBL" id="OGL71967.1"/>
    </source>
</evidence>
<dbReference type="PANTHER" id="PTHR46390:SF1">
    <property type="entry name" value="MANNOSE-1-PHOSPHATE GUANYLYLTRANSFERASE"/>
    <property type="match status" value="1"/>
</dbReference>
<evidence type="ECO:0000313" key="3">
    <source>
        <dbReference type="Proteomes" id="UP000177097"/>
    </source>
</evidence>
<dbReference type="PANTHER" id="PTHR46390">
    <property type="entry name" value="MANNOSE-1-PHOSPHATE GUANYLYLTRANSFERASE"/>
    <property type="match status" value="1"/>
</dbReference>
<dbReference type="GO" id="GO:0005976">
    <property type="term" value="P:polysaccharide metabolic process"/>
    <property type="evidence" value="ECO:0007669"/>
    <property type="project" value="InterPro"/>
</dbReference>
<dbReference type="InterPro" id="IPR051161">
    <property type="entry name" value="Mannose-6P_isomerase_type2"/>
</dbReference>
<comment type="caution">
    <text evidence="2">The sequence shown here is derived from an EMBL/GenBank/DDBJ whole genome shotgun (WGS) entry which is preliminary data.</text>
</comment>
<dbReference type="InterPro" id="IPR001538">
    <property type="entry name" value="Man6P_isomerase-2_C"/>
</dbReference>
<sequence length="113" mass="12907">MENTTVEKPWGSFTCFTHHIPSTVKLLNIKKGEAFSLQYHKHRSEFWKVMKGSPTVTIGEVQHRALEGDEFEIPPLTMHRIFASEEDVVVPEISTGDFNEDDIVSVEDKYGRA</sequence>